<evidence type="ECO:0000313" key="3">
    <source>
        <dbReference type="Proteomes" id="UP000551758"/>
    </source>
</evidence>
<feature type="non-terminal residue" evidence="2">
    <location>
        <position position="135"/>
    </location>
</feature>
<evidence type="ECO:0000313" key="2">
    <source>
        <dbReference type="EMBL" id="KAF5913113.1"/>
    </source>
</evidence>
<dbReference type="InterPro" id="IPR040735">
    <property type="entry name" value="DUF5583"/>
</dbReference>
<reference evidence="2 3" key="1">
    <citation type="journal article" date="2020" name="Mol. Biol. Evol.">
        <title>Interspecific Gene Flow and the Evolution of Specialization in Black and White Rhinoceros.</title>
        <authorList>
            <person name="Moodley Y."/>
            <person name="Westbury M.V."/>
            <person name="Russo I.M."/>
            <person name="Gopalakrishnan S."/>
            <person name="Rakotoarivelo A."/>
            <person name="Olsen R.A."/>
            <person name="Prost S."/>
            <person name="Tunstall T."/>
            <person name="Ryder O.A."/>
            <person name="Dalen L."/>
            <person name="Bruford M.W."/>
        </authorList>
    </citation>
    <scope>NUCLEOTIDE SEQUENCE [LARGE SCALE GENOMIC DNA]</scope>
    <source>
        <strain evidence="2">SBR-YM</strain>
        <tissue evidence="2">Skin</tissue>
    </source>
</reference>
<comment type="caution">
    <text evidence="2">The sequence shown here is derived from an EMBL/GenBank/DDBJ whole genome shotgun (WGS) entry which is preliminary data.</text>
</comment>
<dbReference type="Pfam" id="PF17821">
    <property type="entry name" value="DUF5583"/>
    <property type="match status" value="1"/>
</dbReference>
<name>A0A7J7EBQ9_DICBM</name>
<gene>
    <name evidence="2" type="ORF">HPG69_009064</name>
</gene>
<protein>
    <submittedName>
        <fullName evidence="2">Uncharacterized protein</fullName>
    </submittedName>
</protein>
<dbReference type="Proteomes" id="UP000551758">
    <property type="component" value="Unassembled WGS sequence"/>
</dbReference>
<dbReference type="AlphaFoldDB" id="A0A7J7EBQ9"/>
<feature type="region of interest" description="Disordered" evidence="1">
    <location>
        <begin position="35"/>
        <end position="54"/>
    </location>
</feature>
<proteinExistence type="predicted"/>
<organism evidence="2 3">
    <name type="scientific">Diceros bicornis minor</name>
    <name type="common">South-central black rhinoceros</name>
    <dbReference type="NCBI Taxonomy" id="77932"/>
    <lineage>
        <taxon>Eukaryota</taxon>
        <taxon>Metazoa</taxon>
        <taxon>Chordata</taxon>
        <taxon>Craniata</taxon>
        <taxon>Vertebrata</taxon>
        <taxon>Euteleostomi</taxon>
        <taxon>Mammalia</taxon>
        <taxon>Eutheria</taxon>
        <taxon>Laurasiatheria</taxon>
        <taxon>Perissodactyla</taxon>
        <taxon>Rhinocerotidae</taxon>
        <taxon>Diceros</taxon>
    </lineage>
</organism>
<evidence type="ECO:0000256" key="1">
    <source>
        <dbReference type="SAM" id="MobiDB-lite"/>
    </source>
</evidence>
<accession>A0A7J7EBQ9</accession>
<dbReference type="EMBL" id="JACDTQ010003659">
    <property type="protein sequence ID" value="KAF5913113.1"/>
    <property type="molecule type" value="Genomic_DNA"/>
</dbReference>
<keyword evidence="3" id="KW-1185">Reference proteome</keyword>
<sequence>AAPCHLGGEARELPPAATSLVWELLQNLPTPVLLSKEPSQVQSPGLTARPGGLESPIDPCLPEKWFSSSCGACPEALFFAWPRRPLYSPSTPLPPTYGPQGRSLQWKGSSRRGTALHHPFGCLRFLGEGDILSAR</sequence>